<accession>A0ABT8T873</accession>
<sequence length="42" mass="4974">MISLMKENNNEVEDFMYRGDEHNKLLTKLFDSIRALMRANAN</sequence>
<dbReference type="Proteomes" id="UP001171111">
    <property type="component" value="Unassembled WGS sequence"/>
</dbReference>
<organism evidence="1 2">
    <name type="scientific">Campylobacter magnus</name>
    <dbReference type="NCBI Taxonomy" id="3026462"/>
    <lineage>
        <taxon>Bacteria</taxon>
        <taxon>Pseudomonadati</taxon>
        <taxon>Campylobacterota</taxon>
        <taxon>Epsilonproteobacteria</taxon>
        <taxon>Campylobacterales</taxon>
        <taxon>Campylobacteraceae</taxon>
        <taxon>Campylobacter</taxon>
    </lineage>
</organism>
<reference evidence="1 2" key="1">
    <citation type="submission" date="2023-06" db="EMBL/GenBank/DDBJ databases">
        <title>Campylobacter magnum sp. nov., isolated from cecal contents of domestic pigs (Sus scrofa domesticus).</title>
        <authorList>
            <person name="Papic B."/>
            <person name="Gruntar I."/>
        </authorList>
    </citation>
    <scope>NUCLEOTIDE SEQUENCE [LARGE SCALE GENOMIC DNA]</scope>
    <source>
        <strain evidence="2">34484-21</strain>
    </source>
</reference>
<gene>
    <name evidence="1" type="ORF">Q2362_04655</name>
</gene>
<name>A0ABT8T873_9BACT</name>
<dbReference type="EMBL" id="JAULJQ010000005">
    <property type="protein sequence ID" value="MDO2409389.1"/>
    <property type="molecule type" value="Genomic_DNA"/>
</dbReference>
<comment type="caution">
    <text evidence="1">The sequence shown here is derived from an EMBL/GenBank/DDBJ whole genome shotgun (WGS) entry which is preliminary data.</text>
</comment>
<evidence type="ECO:0000313" key="2">
    <source>
        <dbReference type="Proteomes" id="UP001171111"/>
    </source>
</evidence>
<protein>
    <submittedName>
        <fullName evidence="1">Uncharacterized protein</fullName>
    </submittedName>
</protein>
<proteinExistence type="predicted"/>
<keyword evidence="2" id="KW-1185">Reference proteome</keyword>
<evidence type="ECO:0000313" key="1">
    <source>
        <dbReference type="EMBL" id="MDO2409389.1"/>
    </source>
</evidence>
<dbReference type="RefSeq" id="WP_302244270.1">
    <property type="nucleotide sequence ID" value="NZ_JAULJQ010000005.1"/>
</dbReference>